<organism evidence="2 3">
    <name type="scientific">Heterotrigona itama</name>
    <dbReference type="NCBI Taxonomy" id="395501"/>
    <lineage>
        <taxon>Eukaryota</taxon>
        <taxon>Metazoa</taxon>
        <taxon>Ecdysozoa</taxon>
        <taxon>Arthropoda</taxon>
        <taxon>Hexapoda</taxon>
        <taxon>Insecta</taxon>
        <taxon>Pterygota</taxon>
        <taxon>Neoptera</taxon>
        <taxon>Endopterygota</taxon>
        <taxon>Hymenoptera</taxon>
        <taxon>Apocrita</taxon>
        <taxon>Aculeata</taxon>
        <taxon>Apoidea</taxon>
        <taxon>Anthophila</taxon>
        <taxon>Apidae</taxon>
        <taxon>Heterotrigona</taxon>
    </lineage>
</organism>
<evidence type="ECO:0000256" key="1">
    <source>
        <dbReference type="SAM" id="MobiDB-lite"/>
    </source>
</evidence>
<comment type="caution">
    <text evidence="2">The sequence shown here is derived from an EMBL/GenBank/DDBJ whole genome shotgun (WGS) entry which is preliminary data.</text>
</comment>
<protein>
    <submittedName>
        <fullName evidence="2">Uncharacterized protein</fullName>
    </submittedName>
</protein>
<evidence type="ECO:0000313" key="3">
    <source>
        <dbReference type="Proteomes" id="UP000752696"/>
    </source>
</evidence>
<feature type="compositionally biased region" description="Basic and acidic residues" evidence="1">
    <location>
        <begin position="61"/>
        <end position="77"/>
    </location>
</feature>
<keyword evidence="3" id="KW-1185">Reference proteome</keyword>
<sequence length="160" mass="18650">MYFGVCHLSVIVQPPNFTISLGIQPRFSELHRYARIGGGVEWKFKRFYGNTAEENAQSEKPVQRRREARANRQTDDERSNRIVDAWKLEFFFVGRSERYPGCEYFIEEKGGDRGQKSAARSRVKVRGKILWTVRDIETVETILSQNLVNVAKDHSERPQQ</sequence>
<dbReference type="Proteomes" id="UP000752696">
    <property type="component" value="Unassembled WGS sequence"/>
</dbReference>
<proteinExistence type="predicted"/>
<name>A0A6V7GZN0_9HYME</name>
<feature type="region of interest" description="Disordered" evidence="1">
    <location>
        <begin position="54"/>
        <end position="77"/>
    </location>
</feature>
<reference evidence="2" key="1">
    <citation type="submission" date="2020-07" db="EMBL/GenBank/DDBJ databases">
        <authorList>
            <person name="Nazaruddin N."/>
        </authorList>
    </citation>
    <scope>NUCLEOTIDE SEQUENCE</scope>
</reference>
<dbReference type="EMBL" id="CAJDYZ010005352">
    <property type="protein sequence ID" value="CAD1472431.1"/>
    <property type="molecule type" value="Genomic_DNA"/>
</dbReference>
<evidence type="ECO:0000313" key="2">
    <source>
        <dbReference type="EMBL" id="CAD1472431.1"/>
    </source>
</evidence>
<dbReference type="AlphaFoldDB" id="A0A6V7GZN0"/>
<gene>
    <name evidence="2" type="ORF">MHI_LOCUS297961</name>
</gene>
<accession>A0A6V7GZN0</accession>